<evidence type="ECO:0000313" key="3">
    <source>
        <dbReference type="EMBL" id="OQV18189.1"/>
    </source>
</evidence>
<gene>
    <name evidence="3" type="ORF">BV898_07779</name>
</gene>
<feature type="compositionally biased region" description="Polar residues" evidence="1">
    <location>
        <begin position="103"/>
        <end position="113"/>
    </location>
</feature>
<feature type="domain" description="Spermatogenesis-associated protein 6 N-terminal" evidence="2">
    <location>
        <begin position="10"/>
        <end position="114"/>
    </location>
</feature>
<organism evidence="3 4">
    <name type="scientific">Hypsibius exemplaris</name>
    <name type="common">Freshwater tardigrade</name>
    <dbReference type="NCBI Taxonomy" id="2072580"/>
    <lineage>
        <taxon>Eukaryota</taxon>
        <taxon>Metazoa</taxon>
        <taxon>Ecdysozoa</taxon>
        <taxon>Tardigrada</taxon>
        <taxon>Eutardigrada</taxon>
        <taxon>Parachela</taxon>
        <taxon>Hypsibioidea</taxon>
        <taxon>Hypsibiidae</taxon>
        <taxon>Hypsibius</taxon>
    </lineage>
</organism>
<name>A0A1W0WSK8_HYPEX</name>
<evidence type="ECO:0000259" key="2">
    <source>
        <dbReference type="Pfam" id="PF14909"/>
    </source>
</evidence>
<dbReference type="OrthoDB" id="5963614at2759"/>
<comment type="caution">
    <text evidence="3">The sequence shown here is derived from an EMBL/GenBank/DDBJ whole genome shotgun (WGS) entry which is preliminary data.</text>
</comment>
<feature type="region of interest" description="Disordered" evidence="1">
    <location>
        <begin position="95"/>
        <end position="115"/>
    </location>
</feature>
<dbReference type="AlphaFoldDB" id="A0A1W0WSK8"/>
<keyword evidence="4" id="KW-1185">Reference proteome</keyword>
<dbReference type="Proteomes" id="UP000192578">
    <property type="component" value="Unassembled WGS sequence"/>
</dbReference>
<protein>
    <recommendedName>
        <fullName evidence="2">Spermatogenesis-associated protein 6 N-terminal domain-containing protein</fullName>
    </recommendedName>
</protein>
<evidence type="ECO:0000313" key="4">
    <source>
        <dbReference type="Proteomes" id="UP000192578"/>
    </source>
</evidence>
<proteinExistence type="predicted"/>
<dbReference type="EMBL" id="MTYJ01000052">
    <property type="protein sequence ID" value="OQV18189.1"/>
    <property type="molecule type" value="Genomic_DNA"/>
</dbReference>
<sequence>MSKLIQISIEVWLEKITAPAADFSPHELACLEVEMLGKKMRTTEIPLNFPIVFDQRIIFKRMYKHATIMRAVEHLYHDPLGIRLLRRSVSDKEGQTVARYDGSTGNTLLNDTETNSDRAYGSARASQMVDLRICVEGFPLKQGAGGIHGVKAETVIEEGTMIVVRRKLEGNTQVRAMIMNLLPSEGSLRSRGRS</sequence>
<dbReference type="InterPro" id="IPR032732">
    <property type="entry name" value="SPATA6_N"/>
</dbReference>
<accession>A0A1W0WSK8</accession>
<reference evidence="4" key="1">
    <citation type="submission" date="2017-01" db="EMBL/GenBank/DDBJ databases">
        <title>Comparative genomics of anhydrobiosis in the tardigrade Hypsibius dujardini.</title>
        <authorList>
            <person name="Yoshida Y."/>
            <person name="Koutsovoulos G."/>
            <person name="Laetsch D."/>
            <person name="Stevens L."/>
            <person name="Kumar S."/>
            <person name="Horikawa D."/>
            <person name="Ishino K."/>
            <person name="Komine S."/>
            <person name="Tomita M."/>
            <person name="Blaxter M."/>
            <person name="Arakawa K."/>
        </authorList>
    </citation>
    <scope>NUCLEOTIDE SEQUENCE [LARGE SCALE GENOMIC DNA]</scope>
    <source>
        <strain evidence="4">Z151</strain>
    </source>
</reference>
<dbReference type="Pfam" id="PF14909">
    <property type="entry name" value="SPATA6"/>
    <property type="match status" value="1"/>
</dbReference>
<evidence type="ECO:0000256" key="1">
    <source>
        <dbReference type="SAM" id="MobiDB-lite"/>
    </source>
</evidence>